<dbReference type="PANTHER" id="PTHR45700">
    <property type="entry name" value="UBIQUITIN-PROTEIN LIGASE E3C"/>
    <property type="match status" value="1"/>
</dbReference>
<dbReference type="GO" id="GO:0000209">
    <property type="term" value="P:protein polyubiquitination"/>
    <property type="evidence" value="ECO:0007669"/>
    <property type="project" value="InterPro"/>
</dbReference>
<dbReference type="FunFam" id="3.30.2410.10:FF:000009">
    <property type="entry name" value="Probable E3 ubiquitin-protein ligase HECTD2"/>
    <property type="match status" value="1"/>
</dbReference>
<evidence type="ECO:0000313" key="9">
    <source>
        <dbReference type="Proteomes" id="UP000094385"/>
    </source>
</evidence>
<evidence type="ECO:0000256" key="4">
    <source>
        <dbReference type="ARBA" id="ARBA00022786"/>
    </source>
</evidence>
<dbReference type="AlphaFoldDB" id="A0A1E3Q9N8"/>
<protein>
    <recommendedName>
        <fullName evidence="2">HECT-type E3 ubiquitin transferase</fullName>
        <ecNumber evidence="2">2.3.2.26</ecNumber>
    </recommendedName>
</protein>
<dbReference type="CDD" id="cd23767">
    <property type="entry name" value="IQCD"/>
    <property type="match status" value="1"/>
</dbReference>
<feature type="active site" description="Glycyl thioester intermediate" evidence="5">
    <location>
        <position position="1008"/>
    </location>
</feature>
<evidence type="ECO:0000313" key="8">
    <source>
        <dbReference type="EMBL" id="ODQ74204.1"/>
    </source>
</evidence>
<dbReference type="Proteomes" id="UP000094385">
    <property type="component" value="Unassembled WGS sequence"/>
</dbReference>
<dbReference type="SUPFAM" id="SSF56204">
    <property type="entry name" value="Hect, E3 ligase catalytic domain"/>
    <property type="match status" value="1"/>
</dbReference>
<feature type="region of interest" description="Disordered" evidence="6">
    <location>
        <begin position="20"/>
        <end position="41"/>
    </location>
</feature>
<dbReference type="Gene3D" id="3.30.2410.10">
    <property type="entry name" value="Hect, E3 ligase catalytic domain"/>
    <property type="match status" value="1"/>
</dbReference>
<dbReference type="EC" id="2.3.2.26" evidence="2"/>
<evidence type="ECO:0000259" key="7">
    <source>
        <dbReference type="PROSITE" id="PS50237"/>
    </source>
</evidence>
<dbReference type="STRING" id="675824.A0A1E3Q9N8"/>
<feature type="compositionally biased region" description="Low complexity" evidence="6">
    <location>
        <begin position="20"/>
        <end position="31"/>
    </location>
</feature>
<dbReference type="Gene3D" id="3.30.2160.10">
    <property type="entry name" value="Hect, E3 ligase catalytic domain"/>
    <property type="match status" value="1"/>
</dbReference>
<dbReference type="InterPro" id="IPR044611">
    <property type="entry name" value="E3A/B/C-like"/>
</dbReference>
<evidence type="ECO:0000256" key="2">
    <source>
        <dbReference type="ARBA" id="ARBA00012485"/>
    </source>
</evidence>
<dbReference type="GO" id="GO:0006511">
    <property type="term" value="P:ubiquitin-dependent protein catabolic process"/>
    <property type="evidence" value="ECO:0007669"/>
    <property type="project" value="TreeGrafter"/>
</dbReference>
<dbReference type="OrthoDB" id="8068875at2759"/>
<dbReference type="EMBL" id="KV454292">
    <property type="protein sequence ID" value="ODQ74204.1"/>
    <property type="molecule type" value="Genomic_DNA"/>
</dbReference>
<comment type="catalytic activity">
    <reaction evidence="1">
        <text>S-ubiquitinyl-[E2 ubiquitin-conjugating enzyme]-L-cysteine + [acceptor protein]-L-lysine = [E2 ubiquitin-conjugating enzyme]-L-cysteine + N(6)-ubiquitinyl-[acceptor protein]-L-lysine.</text>
        <dbReference type="EC" id="2.3.2.26"/>
    </reaction>
</comment>
<evidence type="ECO:0000256" key="1">
    <source>
        <dbReference type="ARBA" id="ARBA00000885"/>
    </source>
</evidence>
<reference evidence="8 9" key="1">
    <citation type="journal article" date="2016" name="Proc. Natl. Acad. Sci. U.S.A.">
        <title>Comparative genomics of biotechnologically important yeasts.</title>
        <authorList>
            <person name="Riley R."/>
            <person name="Haridas S."/>
            <person name="Wolfe K.H."/>
            <person name="Lopes M.R."/>
            <person name="Hittinger C.T."/>
            <person name="Goeker M."/>
            <person name="Salamov A.A."/>
            <person name="Wisecaver J.H."/>
            <person name="Long T.M."/>
            <person name="Calvey C.H."/>
            <person name="Aerts A.L."/>
            <person name="Barry K.W."/>
            <person name="Choi C."/>
            <person name="Clum A."/>
            <person name="Coughlan A.Y."/>
            <person name="Deshpande S."/>
            <person name="Douglass A.P."/>
            <person name="Hanson S.J."/>
            <person name="Klenk H.-P."/>
            <person name="LaButti K.M."/>
            <person name="Lapidus A."/>
            <person name="Lindquist E.A."/>
            <person name="Lipzen A.M."/>
            <person name="Meier-Kolthoff J.P."/>
            <person name="Ohm R.A."/>
            <person name="Otillar R.P."/>
            <person name="Pangilinan J.L."/>
            <person name="Peng Y."/>
            <person name="Rokas A."/>
            <person name="Rosa C.A."/>
            <person name="Scheuner C."/>
            <person name="Sibirny A.A."/>
            <person name="Slot J.C."/>
            <person name="Stielow J.B."/>
            <person name="Sun H."/>
            <person name="Kurtzman C.P."/>
            <person name="Blackwell M."/>
            <person name="Grigoriev I.V."/>
            <person name="Jeffries T.W."/>
        </authorList>
    </citation>
    <scope>NUCLEOTIDE SEQUENCE [LARGE SCALE GENOMIC DNA]</scope>
    <source>
        <strain evidence="8 9">NRRL Y-11557</strain>
    </source>
</reference>
<keyword evidence="4 5" id="KW-0833">Ubl conjugation pathway</keyword>
<gene>
    <name evidence="8" type="ORF">LIPSTDRAFT_69775</name>
</gene>
<organism evidence="8 9">
    <name type="scientific">Lipomyces starkeyi NRRL Y-11557</name>
    <dbReference type="NCBI Taxonomy" id="675824"/>
    <lineage>
        <taxon>Eukaryota</taxon>
        <taxon>Fungi</taxon>
        <taxon>Dikarya</taxon>
        <taxon>Ascomycota</taxon>
        <taxon>Saccharomycotina</taxon>
        <taxon>Lipomycetes</taxon>
        <taxon>Lipomycetales</taxon>
        <taxon>Lipomycetaceae</taxon>
        <taxon>Lipomyces</taxon>
    </lineage>
</organism>
<evidence type="ECO:0000256" key="6">
    <source>
        <dbReference type="SAM" id="MobiDB-lite"/>
    </source>
</evidence>
<feature type="domain" description="HECT" evidence="7">
    <location>
        <begin position="701"/>
        <end position="1040"/>
    </location>
</feature>
<sequence>MVTPNFTGNYRHGRQVNLARSSASSHRSSQSILKDASAARAQREEVRKRERAAIAIQSFYRGRKDVAQARDSVREEFIRLAGQQSIDISPSHIAGIFVFFFGKGASSRNYHDDSLVPVLERMLGSDGQVQEIDAGRARKLARVLLGCVRNETNQEIRTSCLRLLRIVQAKVQLEDVIKSYSSLISGLCDCSTSARVVENVIIAIGSTPDKERALLDYVKYFLSTPHLFENVGDLAVQTQVQELFDFSCDIIPIVANPIIQTSMTATLYESEVEQDARLQWLMANILYMWRHQRMPMRPILTIPLMRALSNILRGLSVSASKRLSKAVSNSSGYIDQFVLDNLEVLKERYNIEMAVSPVTSMLYSNGTAANLDDLLAICLYFVSLLRIWPSKNSEIRYFLYLTPEYTLPLFFRTLKASRLFDTIMFKSSGPAISSGAASLWTPAVDDEYHDIAIQEWEILSLFLDICWHWMIMTDDDEFFDETQYGLSLSDVRDLGVFLKILVFLIVCNEDTTIVIHRGRQIKIGSGGDNNVALSKSSALTLNKIKANAIGIMRQLFYRDSRRSFLDKKYWLMEDRVDIPTFTMQAVIDEDRMDQYFEQNVLDISDDTSESELEESETALGSSPARRDLRTRMMVTPRIEILQKIPFVLPFESRVEIFERSLDHDRAKNGLDRDYELRWRRHKAEIRRTHMLEDAFSQLNGLRSELKSLIGITFVNEFGVEAGIDGGGITKEFLVGVCKEGFDPANGLFLENSQNMLYPNPAATSPEQLQYFEFLGRVIGKALYQGILVEVSFAQFFLSKWQVQNNTVFGNGFRNTFDDLWSLDPELYRGLIKLKKYQGDVESDFGLNFTITNSHNRTVDLIRDGAHVAVTAANRLQYIHEVANYKLNKELYRQTQAFLFGMNDLLSPTWLVMFSPNEMQTLVGGAALPIDIGDWKKNTVYGGFYEKDLTITYFWEVIEELKDEEVRSVLKFVTSVSRAPLQGFASLKPSFTIRESGLAQDRLPTASTCVNMLKLPRYETKEKLKSKLMFAVTAGAGFDLS</sequence>
<dbReference type="InterPro" id="IPR035983">
    <property type="entry name" value="Hect_E3_ubiquitin_ligase"/>
</dbReference>
<dbReference type="Gene3D" id="3.90.1750.10">
    <property type="entry name" value="Hect, E3 ligase catalytic domains"/>
    <property type="match status" value="1"/>
</dbReference>
<evidence type="ECO:0000256" key="5">
    <source>
        <dbReference type="PROSITE-ProRule" id="PRU00104"/>
    </source>
</evidence>
<dbReference type="PROSITE" id="PS50096">
    <property type="entry name" value="IQ"/>
    <property type="match status" value="1"/>
</dbReference>
<accession>A0A1E3Q9N8</accession>
<dbReference type="GO" id="GO:0061630">
    <property type="term" value="F:ubiquitin protein ligase activity"/>
    <property type="evidence" value="ECO:0007669"/>
    <property type="project" value="UniProtKB-EC"/>
</dbReference>
<dbReference type="InterPro" id="IPR000569">
    <property type="entry name" value="HECT_dom"/>
</dbReference>
<dbReference type="FunFam" id="3.30.2160.10:FF:000002">
    <property type="entry name" value="Putative Ubiquitin-protein ligase E3C"/>
    <property type="match status" value="1"/>
</dbReference>
<dbReference type="PANTHER" id="PTHR45700:SF2">
    <property type="entry name" value="UBIQUITIN-PROTEIN LIGASE E3C"/>
    <property type="match status" value="1"/>
</dbReference>
<keyword evidence="9" id="KW-1185">Reference proteome</keyword>
<dbReference type="PROSITE" id="PS50237">
    <property type="entry name" value="HECT"/>
    <property type="match status" value="1"/>
</dbReference>
<dbReference type="SMART" id="SM00119">
    <property type="entry name" value="HECTc"/>
    <property type="match status" value="1"/>
</dbReference>
<proteinExistence type="predicted"/>
<keyword evidence="3" id="KW-0808">Transferase</keyword>
<dbReference type="CDD" id="cd00078">
    <property type="entry name" value="HECTc"/>
    <property type="match status" value="1"/>
</dbReference>
<name>A0A1E3Q9N8_LIPST</name>
<evidence type="ECO:0000256" key="3">
    <source>
        <dbReference type="ARBA" id="ARBA00022679"/>
    </source>
</evidence>
<dbReference type="Pfam" id="PF00632">
    <property type="entry name" value="HECT"/>
    <property type="match status" value="1"/>
</dbReference>